<evidence type="ECO:0000256" key="6">
    <source>
        <dbReference type="ARBA" id="ARBA00022723"/>
    </source>
</evidence>
<dbReference type="Gene3D" id="3.40.50.920">
    <property type="match status" value="1"/>
</dbReference>
<name>A0ABY8QF89_9RHOB</name>
<dbReference type="Proteomes" id="UP001241605">
    <property type="component" value="Chromosome"/>
</dbReference>
<keyword evidence="8" id="KW-0786">Thiamine pyrophosphate</keyword>
<dbReference type="PANTHER" id="PTHR43522:SF2">
    <property type="entry name" value="TRANSKETOLASE 1-RELATED"/>
    <property type="match status" value="1"/>
</dbReference>
<evidence type="ECO:0000256" key="9">
    <source>
        <dbReference type="ARBA" id="ARBA00049473"/>
    </source>
</evidence>
<dbReference type="InterPro" id="IPR005474">
    <property type="entry name" value="Transketolase_N"/>
</dbReference>
<evidence type="ECO:0000256" key="2">
    <source>
        <dbReference type="ARBA" id="ARBA00001964"/>
    </source>
</evidence>
<dbReference type="EMBL" id="CP124616">
    <property type="protein sequence ID" value="WGW03190.1"/>
    <property type="molecule type" value="Genomic_DNA"/>
</dbReference>
<dbReference type="SUPFAM" id="SSF52518">
    <property type="entry name" value="Thiamin diphosphate-binding fold (THDP-binding)"/>
    <property type="match status" value="2"/>
</dbReference>
<keyword evidence="6" id="KW-0479">Metal-binding</keyword>
<sequence>MKVQSETAQAPDLRAMAHAMRFLSMDAIVRAEDGHPGTPLGGADIATALFSQALKYDPKVPDWPDRDRFVHSAGHGSMLLYSALHLAGYDKIDMAQIKAFRVLGSHTAGHPEFDIQAGIETTTGPLGQGIANAVGMAVAERILNHRFGDGIVDHYTYAYTGDGCLMEGIAAEVIALAGHLKLGKLIWLWDDNQMTDDGPTDQAVSENQQIRFENNGWHVQSVDGHDAQAVAAAIAVAKGDPRPSMIACRTLIGFGIPRIQNDRAAHGGKITKQDTDAARANLEWPYAPFEIPQHIYDAWGVAGQSGAKARAAWQARVDAMDPQDRAEWDRVMAGKLPEGWQQTIREAKQRFVAENTPRPGIQASGEMLSALAECIPELISGAPDLEAATKHKRQLAPFTASDRGGRYIHYGVREHAMGAMMNGMTVHGGLVSMGTTFLVFSDYMRHTLRMAALMRIPGLFVFSHDSIGIGKNGPTHQPVEYLASLRAFPNMWTIRPADAVEMAEAWELGLHHREGPTAIIASRQPLDVLRGGAGSENRTARGAYVLAEAADGARRVTLIGTGSEVAVALKAREVLQAKGIPTAVVSMPCWELFEAQDRAYRDAVLPANTVRVAVEAAVRLGWDRYIGPEGAFIGMEGFGASGDYPDLYRHFGITPEAVAAAAEARL</sequence>
<evidence type="ECO:0000259" key="11">
    <source>
        <dbReference type="SMART" id="SM00861"/>
    </source>
</evidence>
<evidence type="ECO:0000256" key="8">
    <source>
        <dbReference type="ARBA" id="ARBA00023052"/>
    </source>
</evidence>
<keyword evidence="5 12" id="KW-0808">Transferase</keyword>
<evidence type="ECO:0000256" key="5">
    <source>
        <dbReference type="ARBA" id="ARBA00022679"/>
    </source>
</evidence>
<evidence type="ECO:0000313" key="12">
    <source>
        <dbReference type="EMBL" id="WGW03190.1"/>
    </source>
</evidence>
<evidence type="ECO:0000313" key="13">
    <source>
        <dbReference type="Proteomes" id="UP001241605"/>
    </source>
</evidence>
<evidence type="ECO:0000256" key="1">
    <source>
        <dbReference type="ARBA" id="ARBA00001946"/>
    </source>
</evidence>
<dbReference type="Pfam" id="PF02779">
    <property type="entry name" value="Transket_pyr"/>
    <property type="match status" value="1"/>
</dbReference>
<dbReference type="CDD" id="cd07033">
    <property type="entry name" value="TPP_PYR_DXS_TK_like"/>
    <property type="match status" value="1"/>
</dbReference>
<evidence type="ECO:0000256" key="3">
    <source>
        <dbReference type="ARBA" id="ARBA00007131"/>
    </source>
</evidence>
<evidence type="ECO:0000256" key="7">
    <source>
        <dbReference type="ARBA" id="ARBA00022842"/>
    </source>
</evidence>
<dbReference type="InterPro" id="IPR005475">
    <property type="entry name" value="Transketolase-like_Pyr-bd"/>
</dbReference>
<dbReference type="Pfam" id="PF00456">
    <property type="entry name" value="Transketolase_N"/>
    <property type="match status" value="1"/>
</dbReference>
<dbReference type="SMART" id="SM00861">
    <property type="entry name" value="Transket_pyr"/>
    <property type="match status" value="1"/>
</dbReference>
<dbReference type="CDD" id="cd02012">
    <property type="entry name" value="TPP_TK"/>
    <property type="match status" value="1"/>
</dbReference>
<comment type="catalytic activity">
    <reaction evidence="9">
        <text>D-sedoheptulose 7-phosphate + D-glyceraldehyde 3-phosphate = aldehydo-D-ribose 5-phosphate + D-xylulose 5-phosphate</text>
        <dbReference type="Rhea" id="RHEA:10508"/>
        <dbReference type="ChEBI" id="CHEBI:57483"/>
        <dbReference type="ChEBI" id="CHEBI:57737"/>
        <dbReference type="ChEBI" id="CHEBI:58273"/>
        <dbReference type="ChEBI" id="CHEBI:59776"/>
        <dbReference type="EC" id="2.2.1.1"/>
    </reaction>
</comment>
<keyword evidence="13" id="KW-1185">Reference proteome</keyword>
<comment type="similarity">
    <text evidence="3">Belongs to the transketolase family.</text>
</comment>
<dbReference type="InterPro" id="IPR033247">
    <property type="entry name" value="Transketolase_fam"/>
</dbReference>
<dbReference type="RefSeq" id="WP_282299819.1">
    <property type="nucleotide sequence ID" value="NZ_CP124616.1"/>
</dbReference>
<gene>
    <name evidence="12" type="primary">tkt</name>
    <name evidence="12" type="ORF">QF118_14835</name>
</gene>
<dbReference type="InterPro" id="IPR055152">
    <property type="entry name" value="Transketolase-like_C_2"/>
</dbReference>
<reference evidence="12 13" key="1">
    <citation type="submission" date="2023-05" db="EMBL/GenBank/DDBJ databases">
        <title>YMD87, complete Genome.</title>
        <authorList>
            <person name="Zhang J."/>
            <person name="Xu X."/>
        </authorList>
    </citation>
    <scope>NUCLEOTIDE SEQUENCE [LARGE SCALE GENOMIC DNA]</scope>
    <source>
        <strain evidence="12 13">YMD87</strain>
    </source>
</reference>
<feature type="domain" description="Transketolase-like pyrimidine-binding" evidence="11">
    <location>
        <begin position="358"/>
        <end position="528"/>
    </location>
</feature>
<dbReference type="Gene3D" id="3.40.50.970">
    <property type="match status" value="2"/>
</dbReference>
<dbReference type="EC" id="2.2.1.1" evidence="4 10"/>
<evidence type="ECO:0000256" key="4">
    <source>
        <dbReference type="ARBA" id="ARBA00013152"/>
    </source>
</evidence>
<evidence type="ECO:0000256" key="10">
    <source>
        <dbReference type="NCBIfam" id="TIGR00232"/>
    </source>
</evidence>
<dbReference type="SUPFAM" id="SSF52922">
    <property type="entry name" value="TK C-terminal domain-like"/>
    <property type="match status" value="1"/>
</dbReference>
<organism evidence="12 13">
    <name type="scientific">Tropicibacter oceani</name>
    <dbReference type="NCBI Taxonomy" id="3058420"/>
    <lineage>
        <taxon>Bacteria</taxon>
        <taxon>Pseudomonadati</taxon>
        <taxon>Pseudomonadota</taxon>
        <taxon>Alphaproteobacteria</taxon>
        <taxon>Rhodobacterales</taxon>
        <taxon>Roseobacteraceae</taxon>
        <taxon>Tropicibacter</taxon>
    </lineage>
</organism>
<dbReference type="PANTHER" id="PTHR43522">
    <property type="entry name" value="TRANSKETOLASE"/>
    <property type="match status" value="1"/>
</dbReference>
<dbReference type="GO" id="GO:0004802">
    <property type="term" value="F:transketolase activity"/>
    <property type="evidence" value="ECO:0007669"/>
    <property type="project" value="UniProtKB-EC"/>
</dbReference>
<dbReference type="NCBIfam" id="TIGR00232">
    <property type="entry name" value="tktlase_bact"/>
    <property type="match status" value="1"/>
</dbReference>
<dbReference type="InterPro" id="IPR029061">
    <property type="entry name" value="THDP-binding"/>
</dbReference>
<keyword evidence="7" id="KW-0460">Magnesium</keyword>
<comment type="cofactor">
    <cofactor evidence="1">
        <name>Mg(2+)</name>
        <dbReference type="ChEBI" id="CHEBI:18420"/>
    </cofactor>
</comment>
<dbReference type="Pfam" id="PF22613">
    <property type="entry name" value="Transketolase_C_1"/>
    <property type="match status" value="1"/>
</dbReference>
<accession>A0ABY8QF89</accession>
<dbReference type="InterPro" id="IPR005478">
    <property type="entry name" value="Transketolase_bac-like"/>
</dbReference>
<protein>
    <recommendedName>
        <fullName evidence="4 10">Transketolase</fullName>
        <ecNumber evidence="4 10">2.2.1.1</ecNumber>
    </recommendedName>
</protein>
<dbReference type="InterPro" id="IPR009014">
    <property type="entry name" value="Transketo_C/PFOR_II"/>
</dbReference>
<comment type="cofactor">
    <cofactor evidence="2">
        <name>thiamine diphosphate</name>
        <dbReference type="ChEBI" id="CHEBI:58937"/>
    </cofactor>
</comment>
<proteinExistence type="inferred from homology"/>